<name>A0A3S1B7K0_9BACL</name>
<dbReference type="AlphaFoldDB" id="A0A3S1B7K0"/>
<protein>
    <submittedName>
        <fullName evidence="1">DUF4256 domain-containing protein</fullName>
    </submittedName>
</protein>
<dbReference type="EMBL" id="RZNX01000004">
    <property type="protein sequence ID" value="RUT30503.1"/>
    <property type="molecule type" value="Genomic_DNA"/>
</dbReference>
<reference evidence="1 2" key="1">
    <citation type="submission" date="2018-12" db="EMBL/GenBank/DDBJ databases">
        <authorList>
            <person name="Sun L."/>
            <person name="Chen Z."/>
        </authorList>
    </citation>
    <scope>NUCLEOTIDE SEQUENCE [LARGE SCALE GENOMIC DNA]</scope>
    <source>
        <strain evidence="1 2">3-5-3</strain>
    </source>
</reference>
<gene>
    <name evidence="1" type="ORF">EJP77_11750</name>
</gene>
<proteinExistence type="predicted"/>
<organism evidence="1 2">
    <name type="scientific">Paenibacillus zeisoli</name>
    <dbReference type="NCBI Taxonomy" id="2496267"/>
    <lineage>
        <taxon>Bacteria</taxon>
        <taxon>Bacillati</taxon>
        <taxon>Bacillota</taxon>
        <taxon>Bacilli</taxon>
        <taxon>Bacillales</taxon>
        <taxon>Paenibacillaceae</taxon>
        <taxon>Paenibacillus</taxon>
    </lineage>
</organism>
<accession>A0A3S1B7K0</accession>
<dbReference type="Proteomes" id="UP000272464">
    <property type="component" value="Unassembled WGS sequence"/>
</dbReference>
<dbReference type="RefSeq" id="WP_127199435.1">
    <property type="nucleotide sequence ID" value="NZ_RZNX01000004.1"/>
</dbReference>
<keyword evidence="2" id="KW-1185">Reference proteome</keyword>
<dbReference type="InterPro" id="IPR025352">
    <property type="entry name" value="DUF4256"/>
</dbReference>
<sequence length="195" mass="22335">MTEKSEISSSTKELSSEQKEELFGLLKSRFEKNRNLHSGLEWTQVEARLEETGRDKLWSLSEMERTGGEPDVAGHDSKTGEYIFVDCSAESPKGRRSVCYDREALESRKEHKPQNSAVDMAADMGIELLTEEQYRELQELGNFDRKTSSWVKTPSRIRELGGAIFCDRRYDTVFVYHNGAESYYAARGFRGSLRV</sequence>
<evidence type="ECO:0000313" key="1">
    <source>
        <dbReference type="EMBL" id="RUT30503.1"/>
    </source>
</evidence>
<dbReference type="Pfam" id="PF14066">
    <property type="entry name" value="DUF4256"/>
    <property type="match status" value="1"/>
</dbReference>
<comment type="caution">
    <text evidence="1">The sequence shown here is derived from an EMBL/GenBank/DDBJ whole genome shotgun (WGS) entry which is preliminary data.</text>
</comment>
<dbReference type="OrthoDB" id="8442276at2"/>
<evidence type="ECO:0000313" key="2">
    <source>
        <dbReference type="Proteomes" id="UP000272464"/>
    </source>
</evidence>